<evidence type="ECO:0000313" key="1">
    <source>
        <dbReference type="EMBL" id="KAK9321118.1"/>
    </source>
</evidence>
<feature type="non-terminal residue" evidence="1">
    <location>
        <position position="127"/>
    </location>
</feature>
<keyword evidence="2" id="KW-1185">Reference proteome</keyword>
<dbReference type="Proteomes" id="UP001489719">
    <property type="component" value="Unassembled WGS sequence"/>
</dbReference>
<gene>
    <name evidence="1" type="ORF">V1517DRAFT_327268</name>
</gene>
<protein>
    <submittedName>
        <fullName evidence="1">GAF domain-like protein</fullName>
    </submittedName>
</protein>
<name>A0ACC3TIU7_9ASCO</name>
<reference evidence="2" key="1">
    <citation type="journal article" date="2024" name="Front. Bioeng. Biotechnol.">
        <title>Genome-scale model development and genomic sequencing of the oleaginous clade Lipomyces.</title>
        <authorList>
            <person name="Czajka J.J."/>
            <person name="Han Y."/>
            <person name="Kim J."/>
            <person name="Mondo S.J."/>
            <person name="Hofstad B.A."/>
            <person name="Robles A."/>
            <person name="Haridas S."/>
            <person name="Riley R."/>
            <person name="LaButti K."/>
            <person name="Pangilinan J."/>
            <person name="Andreopoulos W."/>
            <person name="Lipzen A."/>
            <person name="Yan J."/>
            <person name="Wang M."/>
            <person name="Ng V."/>
            <person name="Grigoriev I.V."/>
            <person name="Spatafora J.W."/>
            <person name="Magnuson J.K."/>
            <person name="Baker S.E."/>
            <person name="Pomraning K.R."/>
        </authorList>
    </citation>
    <scope>NUCLEOTIDE SEQUENCE [LARGE SCALE GENOMIC DNA]</scope>
    <source>
        <strain evidence="2">CBS 10300</strain>
    </source>
</reference>
<dbReference type="EMBL" id="MU970106">
    <property type="protein sequence ID" value="KAK9321118.1"/>
    <property type="molecule type" value="Genomic_DNA"/>
</dbReference>
<organism evidence="1 2">
    <name type="scientific">Lipomyces orientalis</name>
    <dbReference type="NCBI Taxonomy" id="1233043"/>
    <lineage>
        <taxon>Eukaryota</taxon>
        <taxon>Fungi</taxon>
        <taxon>Dikarya</taxon>
        <taxon>Ascomycota</taxon>
        <taxon>Saccharomycotina</taxon>
        <taxon>Lipomycetes</taxon>
        <taxon>Lipomycetales</taxon>
        <taxon>Lipomycetaceae</taxon>
        <taxon>Lipomyces</taxon>
    </lineage>
</organism>
<sequence>MWYAFEALDMRVNWAGFYVVEPRRRRRQQQPARMDDAGTIGEISNKTMALGPFMGKVACQTIEFGRGVCGTAAATGTTVVVADVDKFPGHIACDGATKSEVVVPILDDAGGVVRGVLDVDCLVMDGF</sequence>
<comment type="caution">
    <text evidence="1">The sequence shown here is derived from an EMBL/GenBank/DDBJ whole genome shotgun (WGS) entry which is preliminary data.</text>
</comment>
<evidence type="ECO:0000313" key="2">
    <source>
        <dbReference type="Proteomes" id="UP001489719"/>
    </source>
</evidence>
<proteinExistence type="predicted"/>
<accession>A0ACC3TIU7</accession>